<dbReference type="Proteomes" id="UP000075809">
    <property type="component" value="Unassembled WGS sequence"/>
</dbReference>
<name>A0A151XKL1_9HYME</name>
<organism evidence="1 2">
    <name type="scientific">Mycetomoellerius zeteki</name>
    <dbReference type="NCBI Taxonomy" id="64791"/>
    <lineage>
        <taxon>Eukaryota</taxon>
        <taxon>Metazoa</taxon>
        <taxon>Ecdysozoa</taxon>
        <taxon>Arthropoda</taxon>
        <taxon>Hexapoda</taxon>
        <taxon>Insecta</taxon>
        <taxon>Pterygota</taxon>
        <taxon>Neoptera</taxon>
        <taxon>Endopterygota</taxon>
        <taxon>Hymenoptera</taxon>
        <taxon>Apocrita</taxon>
        <taxon>Aculeata</taxon>
        <taxon>Formicoidea</taxon>
        <taxon>Formicidae</taxon>
        <taxon>Myrmicinae</taxon>
        <taxon>Mycetomoellerius</taxon>
    </lineage>
</organism>
<proteinExistence type="predicted"/>
<dbReference type="EMBL" id="KQ982045">
    <property type="protein sequence ID" value="KYQ60730.1"/>
    <property type="molecule type" value="Genomic_DNA"/>
</dbReference>
<evidence type="ECO:0000313" key="2">
    <source>
        <dbReference type="Proteomes" id="UP000075809"/>
    </source>
</evidence>
<reference evidence="1 2" key="1">
    <citation type="submission" date="2015-09" db="EMBL/GenBank/DDBJ databases">
        <title>Trachymyrmex zeteki WGS genome.</title>
        <authorList>
            <person name="Nygaard S."/>
            <person name="Hu H."/>
            <person name="Boomsma J."/>
            <person name="Zhang G."/>
        </authorList>
    </citation>
    <scope>NUCLEOTIDE SEQUENCE [LARGE SCALE GENOMIC DNA]</scope>
    <source>
        <strain evidence="1">Tzet28-1</strain>
        <tissue evidence="1">Whole body</tissue>
    </source>
</reference>
<accession>A0A151XKL1</accession>
<evidence type="ECO:0000313" key="1">
    <source>
        <dbReference type="EMBL" id="KYQ60730.1"/>
    </source>
</evidence>
<sequence length="58" mass="7272">MRKKKHFKIREQLKKFLKSHRNSARFAEFQPSYFLDGLKKLEHRWTKYIELKGDYIEK</sequence>
<gene>
    <name evidence="1" type="ORF">ALC60_00176</name>
</gene>
<protein>
    <submittedName>
        <fullName evidence="1">Uncharacterized protein</fullName>
    </submittedName>
</protein>
<keyword evidence="2" id="KW-1185">Reference proteome</keyword>
<dbReference type="AlphaFoldDB" id="A0A151XKL1"/>